<dbReference type="HOGENOM" id="CLU_1806895_0_0_1"/>
<evidence type="ECO:0000313" key="2">
    <source>
        <dbReference type="EMBL" id="KIP12392.1"/>
    </source>
</evidence>
<evidence type="ECO:0000256" key="1">
    <source>
        <dbReference type="SAM" id="MobiDB-lite"/>
    </source>
</evidence>
<reference evidence="2 3" key="1">
    <citation type="journal article" date="2014" name="PLoS Genet.">
        <title>Analysis of the Phlebiopsis gigantea genome, transcriptome and secretome provides insight into its pioneer colonization strategies of wood.</title>
        <authorList>
            <person name="Hori C."/>
            <person name="Ishida T."/>
            <person name="Igarashi K."/>
            <person name="Samejima M."/>
            <person name="Suzuki H."/>
            <person name="Master E."/>
            <person name="Ferreira P."/>
            <person name="Ruiz-Duenas F.J."/>
            <person name="Held B."/>
            <person name="Canessa P."/>
            <person name="Larrondo L.F."/>
            <person name="Schmoll M."/>
            <person name="Druzhinina I.S."/>
            <person name="Kubicek C.P."/>
            <person name="Gaskell J.A."/>
            <person name="Kersten P."/>
            <person name="St John F."/>
            <person name="Glasner J."/>
            <person name="Sabat G."/>
            <person name="Splinter BonDurant S."/>
            <person name="Syed K."/>
            <person name="Yadav J."/>
            <person name="Mgbeahuruike A.C."/>
            <person name="Kovalchuk A."/>
            <person name="Asiegbu F.O."/>
            <person name="Lackner G."/>
            <person name="Hoffmeister D."/>
            <person name="Rencoret J."/>
            <person name="Gutierrez A."/>
            <person name="Sun H."/>
            <person name="Lindquist E."/>
            <person name="Barry K."/>
            <person name="Riley R."/>
            <person name="Grigoriev I.V."/>
            <person name="Henrissat B."/>
            <person name="Kues U."/>
            <person name="Berka R.M."/>
            <person name="Martinez A.T."/>
            <person name="Covert S.F."/>
            <person name="Blanchette R.A."/>
            <person name="Cullen D."/>
        </authorList>
    </citation>
    <scope>NUCLEOTIDE SEQUENCE [LARGE SCALE GENOMIC DNA]</scope>
    <source>
        <strain evidence="2 3">11061_1 CR5-6</strain>
    </source>
</reference>
<gene>
    <name evidence="2" type="ORF">PHLGIDRAFT_113867</name>
</gene>
<name>A0A0C3SE44_PHLG1</name>
<organism evidence="2 3">
    <name type="scientific">Phlebiopsis gigantea (strain 11061_1 CR5-6)</name>
    <name type="common">White-rot fungus</name>
    <name type="synonym">Peniophora gigantea</name>
    <dbReference type="NCBI Taxonomy" id="745531"/>
    <lineage>
        <taxon>Eukaryota</taxon>
        <taxon>Fungi</taxon>
        <taxon>Dikarya</taxon>
        <taxon>Basidiomycota</taxon>
        <taxon>Agaricomycotina</taxon>
        <taxon>Agaricomycetes</taxon>
        <taxon>Polyporales</taxon>
        <taxon>Phanerochaetaceae</taxon>
        <taxon>Phlebiopsis</taxon>
    </lineage>
</organism>
<evidence type="ECO:0000313" key="3">
    <source>
        <dbReference type="Proteomes" id="UP000053257"/>
    </source>
</evidence>
<dbReference type="AlphaFoldDB" id="A0A0C3SE44"/>
<dbReference type="OrthoDB" id="2800942at2759"/>
<accession>A0A0C3SE44</accession>
<proteinExistence type="predicted"/>
<dbReference type="EMBL" id="KN840440">
    <property type="protein sequence ID" value="KIP12392.1"/>
    <property type="molecule type" value="Genomic_DNA"/>
</dbReference>
<keyword evidence="3" id="KW-1185">Reference proteome</keyword>
<dbReference type="Proteomes" id="UP000053257">
    <property type="component" value="Unassembled WGS sequence"/>
</dbReference>
<feature type="compositionally biased region" description="Low complexity" evidence="1">
    <location>
        <begin position="79"/>
        <end position="96"/>
    </location>
</feature>
<sequence>MTLHHFSTLPSPLNCPVGKLLSMQYYATPIHMLAPEAPPFIPFSSLKDRPDLISLEDARQNPSIVYGSFERLSRQTPVSTGSPRSPSLSPSSHSGSATAFCNTPSPSCREQFGGGFDLSPIKATSNRHDTTHQEQYEMRPINRPRTRQGYTVRGNWL</sequence>
<protein>
    <submittedName>
        <fullName evidence="2">Uncharacterized protein</fullName>
    </submittedName>
</protein>
<feature type="region of interest" description="Disordered" evidence="1">
    <location>
        <begin position="65"/>
        <end position="104"/>
    </location>
</feature>